<comment type="subcellular location">
    <subcellularLocation>
        <location evidence="1">Cell inner membrane</location>
        <topology evidence="1">Multi-pass membrane protein</topology>
    </subcellularLocation>
</comment>
<evidence type="ECO:0000256" key="6">
    <source>
        <dbReference type="ARBA" id="ARBA00022989"/>
    </source>
</evidence>
<evidence type="ECO:0000259" key="10">
    <source>
        <dbReference type="Pfam" id="PF04290"/>
    </source>
</evidence>
<dbReference type="RefSeq" id="WP_380063859.1">
    <property type="nucleotide sequence ID" value="NZ_JBHSWQ010000001.1"/>
</dbReference>
<dbReference type="InterPro" id="IPR055348">
    <property type="entry name" value="DctQ"/>
</dbReference>
<organism evidence="11 12">
    <name type="scientific">Deinococcus caeni</name>
    <dbReference type="NCBI Taxonomy" id="569127"/>
    <lineage>
        <taxon>Bacteria</taxon>
        <taxon>Thermotogati</taxon>
        <taxon>Deinococcota</taxon>
        <taxon>Deinococci</taxon>
        <taxon>Deinococcales</taxon>
        <taxon>Deinococcaceae</taxon>
        <taxon>Deinococcus</taxon>
    </lineage>
</organism>
<comment type="caution">
    <text evidence="11">The sequence shown here is derived from an EMBL/GenBank/DDBJ whole genome shotgun (WGS) entry which is preliminary data.</text>
</comment>
<evidence type="ECO:0000313" key="11">
    <source>
        <dbReference type="EMBL" id="GAA5438770.1"/>
    </source>
</evidence>
<dbReference type="PANTHER" id="PTHR35011:SF4">
    <property type="entry name" value="SLL1102 PROTEIN"/>
    <property type="match status" value="1"/>
</dbReference>
<feature type="transmembrane region" description="Helical" evidence="9">
    <location>
        <begin position="54"/>
        <end position="71"/>
    </location>
</feature>
<reference evidence="11 12" key="1">
    <citation type="submission" date="2024-02" db="EMBL/GenBank/DDBJ databases">
        <title>Deinococcus caeni NBRC 101312.</title>
        <authorList>
            <person name="Ichikawa N."/>
            <person name="Katano-Makiyama Y."/>
            <person name="Hidaka K."/>
        </authorList>
    </citation>
    <scope>NUCLEOTIDE SEQUENCE [LARGE SCALE GENOMIC DNA]</scope>
    <source>
        <strain evidence="11 12">NBRC 101312</strain>
    </source>
</reference>
<keyword evidence="12" id="KW-1185">Reference proteome</keyword>
<evidence type="ECO:0000256" key="8">
    <source>
        <dbReference type="ARBA" id="ARBA00038436"/>
    </source>
</evidence>
<sequence length="214" mass="23624">MGLARGIDRFSHGLGVLTGLLTLLMIGVGLFNVLGRFVDRYAGTALSSNSLLEAQWYLFSAVFLIGGAYVLSRDEHVRVDLLYSRLTQRARAWINLLGTLLFLLPFCVLMLNVSWPWFLLSYRGNEGSPDPGGLLRWPVKLLVPLGFVLLLIAGVSMGLRALGVLSGHHRYEEHDEVQAALADVELSDEERRALDELELARAEALRRDPPAGGN</sequence>
<feature type="transmembrane region" description="Helical" evidence="9">
    <location>
        <begin position="137"/>
        <end position="162"/>
    </location>
</feature>
<gene>
    <name evidence="11" type="ORF">Dcae01_00263</name>
</gene>
<name>A0ABP9UAX5_9DEIO</name>
<dbReference type="Proteomes" id="UP001423409">
    <property type="component" value="Unassembled WGS sequence"/>
</dbReference>
<feature type="transmembrane region" description="Helical" evidence="9">
    <location>
        <begin position="12"/>
        <end position="34"/>
    </location>
</feature>
<dbReference type="PANTHER" id="PTHR35011">
    <property type="entry name" value="2,3-DIKETO-L-GULONATE TRAP TRANSPORTER SMALL PERMEASE PROTEIN YIAM"/>
    <property type="match status" value="1"/>
</dbReference>
<dbReference type="Pfam" id="PF04290">
    <property type="entry name" value="DctQ"/>
    <property type="match status" value="1"/>
</dbReference>
<keyword evidence="7 9" id="KW-0472">Membrane</keyword>
<keyword evidence="5 9" id="KW-0812">Transmembrane</keyword>
<accession>A0ABP9UAX5</accession>
<evidence type="ECO:0000256" key="3">
    <source>
        <dbReference type="ARBA" id="ARBA00022475"/>
    </source>
</evidence>
<keyword evidence="3" id="KW-1003">Cell membrane</keyword>
<keyword evidence="2" id="KW-0813">Transport</keyword>
<comment type="similarity">
    <text evidence="8">Belongs to the TRAP transporter small permease family.</text>
</comment>
<dbReference type="EMBL" id="BAABQU010000002">
    <property type="protein sequence ID" value="GAA5438770.1"/>
    <property type="molecule type" value="Genomic_DNA"/>
</dbReference>
<evidence type="ECO:0000256" key="9">
    <source>
        <dbReference type="SAM" id="Phobius"/>
    </source>
</evidence>
<evidence type="ECO:0000256" key="5">
    <source>
        <dbReference type="ARBA" id="ARBA00022692"/>
    </source>
</evidence>
<evidence type="ECO:0000313" key="12">
    <source>
        <dbReference type="Proteomes" id="UP001423409"/>
    </source>
</evidence>
<evidence type="ECO:0000256" key="4">
    <source>
        <dbReference type="ARBA" id="ARBA00022519"/>
    </source>
</evidence>
<keyword evidence="4" id="KW-0997">Cell inner membrane</keyword>
<feature type="transmembrane region" description="Helical" evidence="9">
    <location>
        <begin position="92"/>
        <end position="117"/>
    </location>
</feature>
<evidence type="ECO:0000256" key="7">
    <source>
        <dbReference type="ARBA" id="ARBA00023136"/>
    </source>
</evidence>
<feature type="domain" description="Tripartite ATP-independent periplasmic transporters DctQ component" evidence="10">
    <location>
        <begin position="25"/>
        <end position="160"/>
    </location>
</feature>
<evidence type="ECO:0000256" key="2">
    <source>
        <dbReference type="ARBA" id="ARBA00022448"/>
    </source>
</evidence>
<dbReference type="InterPro" id="IPR007387">
    <property type="entry name" value="TRAP_DctQ"/>
</dbReference>
<keyword evidence="6 9" id="KW-1133">Transmembrane helix</keyword>
<evidence type="ECO:0000256" key="1">
    <source>
        <dbReference type="ARBA" id="ARBA00004429"/>
    </source>
</evidence>
<protein>
    <recommendedName>
        <fullName evidence="10">Tripartite ATP-independent periplasmic transporters DctQ component domain-containing protein</fullName>
    </recommendedName>
</protein>
<proteinExistence type="inferred from homology"/>